<sequence length="124" mass="13468">LCSSIGDQCGGFLSNPSGSLSSPYYPGNGLITQCVWQIQIEYNRIVLFIKHLLLTSFHSLNCFQEFIEIYDGPLYAAPLLGKICKGANLSYVSSSNTLTRGGGGAVFVSGFKMLWFGDCAHELC</sequence>
<evidence type="ECO:0000256" key="2">
    <source>
        <dbReference type="PROSITE-ProRule" id="PRU00059"/>
    </source>
</evidence>
<dbReference type="InterPro" id="IPR035914">
    <property type="entry name" value="Sperma_CUB_dom_sf"/>
</dbReference>
<keyword evidence="1" id="KW-1015">Disulfide bond</keyword>
<dbReference type="CDD" id="cd00041">
    <property type="entry name" value="CUB"/>
    <property type="match status" value="1"/>
</dbReference>
<dbReference type="GeneTree" id="ENSGT01030000235500"/>
<reference evidence="4" key="1">
    <citation type="submission" date="2025-08" db="UniProtKB">
        <authorList>
            <consortium name="Ensembl"/>
        </authorList>
    </citation>
    <scope>IDENTIFICATION</scope>
</reference>
<proteinExistence type="predicted"/>
<accession>A0A8C0HCV5</accession>
<dbReference type="SUPFAM" id="SSF49854">
    <property type="entry name" value="Spermadhesin, CUB domain"/>
    <property type="match status" value="1"/>
</dbReference>
<dbReference type="PANTHER" id="PTHR46908:SF4">
    <property type="entry name" value="TUMOR NECROSIS FACTOR-INDUCIBLE GENE 6 PROTEIN"/>
    <property type="match status" value="1"/>
</dbReference>
<dbReference type="AlphaFoldDB" id="A0A8C0HCV5"/>
<dbReference type="PANTHER" id="PTHR46908">
    <property type="entry name" value="CUBILIN-LIKE PROTEIN"/>
    <property type="match status" value="1"/>
</dbReference>
<dbReference type="PROSITE" id="PS01180">
    <property type="entry name" value="CUB"/>
    <property type="match status" value="1"/>
</dbReference>
<keyword evidence="5" id="KW-1185">Reference proteome</keyword>
<evidence type="ECO:0000256" key="1">
    <source>
        <dbReference type="ARBA" id="ARBA00023157"/>
    </source>
</evidence>
<evidence type="ECO:0000313" key="5">
    <source>
        <dbReference type="Proteomes" id="UP000694404"/>
    </source>
</evidence>
<feature type="domain" description="CUB" evidence="3">
    <location>
        <begin position="9"/>
        <end position="99"/>
    </location>
</feature>
<dbReference type="SMART" id="SM00042">
    <property type="entry name" value="CUB"/>
    <property type="match status" value="1"/>
</dbReference>
<reference evidence="4" key="2">
    <citation type="submission" date="2025-09" db="UniProtKB">
        <authorList>
            <consortium name="Ensembl"/>
        </authorList>
    </citation>
    <scope>IDENTIFICATION</scope>
</reference>
<evidence type="ECO:0000259" key="3">
    <source>
        <dbReference type="PROSITE" id="PS01180"/>
    </source>
</evidence>
<organism evidence="4 5">
    <name type="scientific">Chelonoidis abingdonii</name>
    <name type="common">Abingdon island giant tortoise</name>
    <name type="synonym">Testudo abingdonii</name>
    <dbReference type="NCBI Taxonomy" id="106734"/>
    <lineage>
        <taxon>Eukaryota</taxon>
        <taxon>Metazoa</taxon>
        <taxon>Chordata</taxon>
        <taxon>Craniata</taxon>
        <taxon>Vertebrata</taxon>
        <taxon>Euteleostomi</taxon>
        <taxon>Archelosauria</taxon>
        <taxon>Testudinata</taxon>
        <taxon>Testudines</taxon>
        <taxon>Cryptodira</taxon>
        <taxon>Durocryptodira</taxon>
        <taxon>Testudinoidea</taxon>
        <taxon>Testudinidae</taxon>
        <taxon>Chelonoidis</taxon>
    </lineage>
</organism>
<protein>
    <recommendedName>
        <fullName evidence="3">CUB domain-containing protein</fullName>
    </recommendedName>
</protein>
<dbReference type="Proteomes" id="UP000694404">
    <property type="component" value="Unplaced"/>
</dbReference>
<dbReference type="InterPro" id="IPR000859">
    <property type="entry name" value="CUB_dom"/>
</dbReference>
<dbReference type="Pfam" id="PF00431">
    <property type="entry name" value="CUB"/>
    <property type="match status" value="1"/>
</dbReference>
<dbReference type="Gene3D" id="2.60.120.290">
    <property type="entry name" value="Spermadhesin, CUB domain"/>
    <property type="match status" value="1"/>
</dbReference>
<comment type="caution">
    <text evidence="2">Lacks conserved residue(s) required for the propagation of feature annotation.</text>
</comment>
<dbReference type="Ensembl" id="ENSCABT00000022059.1">
    <property type="protein sequence ID" value="ENSCABP00000020136.1"/>
    <property type="gene ID" value="ENSCABG00000014857.1"/>
</dbReference>
<name>A0A8C0HCV5_CHEAB</name>
<evidence type="ECO:0000313" key="4">
    <source>
        <dbReference type="Ensembl" id="ENSCABP00000020136.1"/>
    </source>
</evidence>
<dbReference type="InterPro" id="IPR052129">
    <property type="entry name" value="Spermadhesin-Link_domain"/>
</dbReference>